<dbReference type="PROSITE" id="PS50110">
    <property type="entry name" value="RESPONSE_REGULATORY"/>
    <property type="match status" value="1"/>
</dbReference>
<dbReference type="Gene3D" id="3.40.50.2300">
    <property type="match status" value="1"/>
</dbReference>
<feature type="domain" description="HTH luxR-type" evidence="3">
    <location>
        <begin position="133"/>
        <end position="198"/>
    </location>
</feature>
<dbReference type="Gene3D" id="1.10.10.10">
    <property type="entry name" value="Winged helix-like DNA-binding domain superfamily/Winged helix DNA-binding domain"/>
    <property type="match status" value="1"/>
</dbReference>
<evidence type="ECO:0000259" key="4">
    <source>
        <dbReference type="PROSITE" id="PS50110"/>
    </source>
</evidence>
<organism evidence="5 6">
    <name type="scientific">Streptomyces roseirectus</name>
    <dbReference type="NCBI Taxonomy" id="2768066"/>
    <lineage>
        <taxon>Bacteria</taxon>
        <taxon>Bacillati</taxon>
        <taxon>Actinomycetota</taxon>
        <taxon>Actinomycetes</taxon>
        <taxon>Kitasatosporales</taxon>
        <taxon>Streptomycetaceae</taxon>
        <taxon>Streptomyces</taxon>
    </lineage>
</organism>
<keyword evidence="1" id="KW-0238">DNA-binding</keyword>
<dbReference type="EMBL" id="CP060828">
    <property type="protein sequence ID" value="QNP74497.1"/>
    <property type="molecule type" value="Genomic_DNA"/>
</dbReference>
<dbReference type="PRINTS" id="PR00038">
    <property type="entry name" value="HTHLUXR"/>
</dbReference>
<evidence type="ECO:0000256" key="2">
    <source>
        <dbReference type="PROSITE-ProRule" id="PRU00169"/>
    </source>
</evidence>
<evidence type="ECO:0000313" key="5">
    <source>
        <dbReference type="EMBL" id="QNP74497.1"/>
    </source>
</evidence>
<dbReference type="InterPro" id="IPR000792">
    <property type="entry name" value="Tscrpt_reg_LuxR_C"/>
</dbReference>
<dbReference type="GO" id="GO:0006355">
    <property type="term" value="P:regulation of DNA-templated transcription"/>
    <property type="evidence" value="ECO:0007669"/>
    <property type="project" value="InterPro"/>
</dbReference>
<dbReference type="SMART" id="SM00448">
    <property type="entry name" value="REC"/>
    <property type="match status" value="1"/>
</dbReference>
<dbReference type="InterPro" id="IPR039420">
    <property type="entry name" value="WalR-like"/>
</dbReference>
<protein>
    <submittedName>
        <fullName evidence="5">Response regulator transcription factor</fullName>
    </submittedName>
</protein>
<feature type="modified residue" description="4-aspartylphosphate" evidence="2">
    <location>
        <position position="54"/>
    </location>
</feature>
<dbReference type="KEGG" id="sroi:IAG44_36935"/>
<dbReference type="SUPFAM" id="SSF46894">
    <property type="entry name" value="C-terminal effector domain of the bipartite response regulators"/>
    <property type="match status" value="1"/>
</dbReference>
<dbReference type="GO" id="GO:0003677">
    <property type="term" value="F:DNA binding"/>
    <property type="evidence" value="ECO:0007669"/>
    <property type="project" value="UniProtKB-KW"/>
</dbReference>
<dbReference type="SUPFAM" id="SSF52172">
    <property type="entry name" value="CheY-like"/>
    <property type="match status" value="1"/>
</dbReference>
<dbReference type="InterPro" id="IPR011006">
    <property type="entry name" value="CheY-like_superfamily"/>
</dbReference>
<feature type="domain" description="Response regulatory" evidence="4">
    <location>
        <begin position="3"/>
        <end position="119"/>
    </location>
</feature>
<reference evidence="5 6" key="1">
    <citation type="submission" date="2020-08" db="EMBL/GenBank/DDBJ databases">
        <title>A novel species.</title>
        <authorList>
            <person name="Gao J."/>
        </authorList>
    </citation>
    <scope>NUCLEOTIDE SEQUENCE [LARGE SCALE GENOMIC DNA]</scope>
    <source>
        <strain evidence="5 6">CRXT-G-22</strain>
    </source>
</reference>
<proteinExistence type="predicted"/>
<evidence type="ECO:0000313" key="6">
    <source>
        <dbReference type="Proteomes" id="UP000516052"/>
    </source>
</evidence>
<dbReference type="AlphaFoldDB" id="A0A7H0INY1"/>
<evidence type="ECO:0000259" key="3">
    <source>
        <dbReference type="PROSITE" id="PS50043"/>
    </source>
</evidence>
<dbReference type="PANTHER" id="PTHR43214">
    <property type="entry name" value="TWO-COMPONENT RESPONSE REGULATOR"/>
    <property type="match status" value="1"/>
</dbReference>
<gene>
    <name evidence="5" type="ORF">IAG44_36935</name>
</gene>
<dbReference type="GO" id="GO:0000160">
    <property type="term" value="P:phosphorelay signal transduction system"/>
    <property type="evidence" value="ECO:0007669"/>
    <property type="project" value="InterPro"/>
</dbReference>
<sequence>MIGVLVVEDMEVVRAGLVALLDGELGIEVRAQAGDEAQALDAIESAAPDVALLDMDAPGMDGLTLAREPASRAPACRTIALTFLDRPGRMRQALDAGVSGYVLKSVSGRQLARAALEVASGARAVEPRRLADVPWPYTPLTVREAQALRLAAGGATAQEIAAGLFLGVGTARNRLSAVVGKLDARGLVDAIRIAERQGWI</sequence>
<dbReference type="Pfam" id="PF00072">
    <property type="entry name" value="Response_reg"/>
    <property type="match status" value="1"/>
</dbReference>
<keyword evidence="6" id="KW-1185">Reference proteome</keyword>
<accession>A0A7H0INY1</accession>
<dbReference type="Pfam" id="PF00196">
    <property type="entry name" value="GerE"/>
    <property type="match status" value="1"/>
</dbReference>
<dbReference type="SMART" id="SM00421">
    <property type="entry name" value="HTH_LUXR"/>
    <property type="match status" value="1"/>
</dbReference>
<keyword evidence="2" id="KW-0597">Phosphoprotein</keyword>
<dbReference type="RefSeq" id="WP_187751422.1">
    <property type="nucleotide sequence ID" value="NZ_CP060828.1"/>
</dbReference>
<dbReference type="InterPro" id="IPR001789">
    <property type="entry name" value="Sig_transdc_resp-reg_receiver"/>
</dbReference>
<dbReference type="InterPro" id="IPR036388">
    <property type="entry name" value="WH-like_DNA-bd_sf"/>
</dbReference>
<dbReference type="PROSITE" id="PS50043">
    <property type="entry name" value="HTH_LUXR_2"/>
    <property type="match status" value="1"/>
</dbReference>
<dbReference type="InterPro" id="IPR016032">
    <property type="entry name" value="Sig_transdc_resp-reg_C-effctor"/>
</dbReference>
<dbReference type="CDD" id="cd06170">
    <property type="entry name" value="LuxR_C_like"/>
    <property type="match status" value="1"/>
</dbReference>
<name>A0A7H0INY1_9ACTN</name>
<dbReference type="PANTHER" id="PTHR43214:SF42">
    <property type="entry name" value="TRANSCRIPTIONAL REGULATORY PROTEIN DESR"/>
    <property type="match status" value="1"/>
</dbReference>
<evidence type="ECO:0000256" key="1">
    <source>
        <dbReference type="ARBA" id="ARBA00023125"/>
    </source>
</evidence>
<dbReference type="Proteomes" id="UP000516052">
    <property type="component" value="Chromosome"/>
</dbReference>